<dbReference type="Proteomes" id="UP001055072">
    <property type="component" value="Unassembled WGS sequence"/>
</dbReference>
<organism evidence="1 2">
    <name type="scientific">Irpex rosettiformis</name>
    <dbReference type="NCBI Taxonomy" id="378272"/>
    <lineage>
        <taxon>Eukaryota</taxon>
        <taxon>Fungi</taxon>
        <taxon>Dikarya</taxon>
        <taxon>Basidiomycota</taxon>
        <taxon>Agaricomycotina</taxon>
        <taxon>Agaricomycetes</taxon>
        <taxon>Polyporales</taxon>
        <taxon>Irpicaceae</taxon>
        <taxon>Irpex</taxon>
    </lineage>
</organism>
<dbReference type="EMBL" id="MU274905">
    <property type="protein sequence ID" value="KAI0091498.1"/>
    <property type="molecule type" value="Genomic_DNA"/>
</dbReference>
<reference evidence="1" key="1">
    <citation type="journal article" date="2021" name="Environ. Microbiol.">
        <title>Gene family expansions and transcriptome signatures uncover fungal adaptations to wood decay.</title>
        <authorList>
            <person name="Hage H."/>
            <person name="Miyauchi S."/>
            <person name="Viragh M."/>
            <person name="Drula E."/>
            <person name="Min B."/>
            <person name="Chaduli D."/>
            <person name="Navarro D."/>
            <person name="Favel A."/>
            <person name="Norest M."/>
            <person name="Lesage-Meessen L."/>
            <person name="Balint B."/>
            <person name="Merenyi Z."/>
            <person name="de Eugenio L."/>
            <person name="Morin E."/>
            <person name="Martinez A.T."/>
            <person name="Baldrian P."/>
            <person name="Stursova M."/>
            <person name="Martinez M.J."/>
            <person name="Novotny C."/>
            <person name="Magnuson J.K."/>
            <person name="Spatafora J.W."/>
            <person name="Maurice S."/>
            <person name="Pangilinan J."/>
            <person name="Andreopoulos W."/>
            <person name="LaButti K."/>
            <person name="Hundley H."/>
            <person name="Na H."/>
            <person name="Kuo A."/>
            <person name="Barry K."/>
            <person name="Lipzen A."/>
            <person name="Henrissat B."/>
            <person name="Riley R."/>
            <person name="Ahrendt S."/>
            <person name="Nagy L.G."/>
            <person name="Grigoriev I.V."/>
            <person name="Martin F."/>
            <person name="Rosso M.N."/>
        </authorList>
    </citation>
    <scope>NUCLEOTIDE SEQUENCE</scope>
    <source>
        <strain evidence="1">CBS 384.51</strain>
    </source>
</reference>
<protein>
    <submittedName>
        <fullName evidence="1">Uncharacterized protein</fullName>
    </submittedName>
</protein>
<keyword evidence="2" id="KW-1185">Reference proteome</keyword>
<accession>A0ACB8UAZ7</accession>
<proteinExistence type="predicted"/>
<evidence type="ECO:0000313" key="1">
    <source>
        <dbReference type="EMBL" id="KAI0091498.1"/>
    </source>
</evidence>
<sequence length="647" mass="67803">MIEDHHARLIHRKKKRSPTSYDWPTASLGDGTTPTPTPVNSSNNTPTPTQNQQTETPTQQTSATPQQQPSNNQPATSNTSSPTPAPATDTSSSTSAPQTTTSATTSSSSPSSLSSSSETTSEAAVTPTQVGTKIPTVTSTNLISPTRHLSSASASASSSASAIADAAKSGSGSSHTGTIVGVVVAVIAGLAAIFFLATYFLRRRARRNEDEFSAEAFKRQSMVLPDDLGHPGPNPPSMLEHHVSQDPVSFGGSPIYGDRSFYGGQSSFGPGEIVAMPPQAWDPSTPSSAQPFYQPMGETPLGSPITPVAYDSFYNAQGQLVRQPSAGAAAMMSHPYAVAPVMQQRQASPGPFTAYNRTPSPGPAVALNSQPSNGPATVLVRQPSPGPVAALNRQPSYGPNDAMSKSPFGPDAVIDDIDHMESPISPPPAAYVTRRAPPTETQYNASPDAHYVDLNRSSVSPYQAAQYEEISSKLRAPPPQPLPTPEVAAFAEKALANDAPVVHAVAQPLPLNVPGTIKSPIQEPMISSDAHVLDDIELPLPSPAYSGKSRVDSTPPTLPEIHLNERSFSPVTMDFPIAPSSVHPSPLSAAFTIPSPSVEAHFPTSPGPANPDTPTAPAMRPTKQEPQGKRPDTVYTLYDDDDAYAGI</sequence>
<comment type="caution">
    <text evidence="1">The sequence shown here is derived from an EMBL/GenBank/DDBJ whole genome shotgun (WGS) entry which is preliminary data.</text>
</comment>
<gene>
    <name evidence="1" type="ORF">BDY19DRAFT_629489</name>
</gene>
<evidence type="ECO:0000313" key="2">
    <source>
        <dbReference type="Proteomes" id="UP001055072"/>
    </source>
</evidence>
<name>A0ACB8UAZ7_9APHY</name>